<evidence type="ECO:0000256" key="1">
    <source>
        <dbReference type="ARBA" id="ARBA00022448"/>
    </source>
</evidence>
<dbReference type="PANTHER" id="PTHR46458:SF1">
    <property type="entry name" value="GEO09476P1"/>
    <property type="match status" value="1"/>
</dbReference>
<evidence type="ECO:0000256" key="6">
    <source>
        <dbReference type="RuleBase" id="RU000356"/>
    </source>
</evidence>
<evidence type="ECO:0000256" key="4">
    <source>
        <dbReference type="ARBA" id="ARBA00022723"/>
    </source>
</evidence>
<dbReference type="InterPro" id="IPR000971">
    <property type="entry name" value="Globin"/>
</dbReference>
<organism evidence="9 10">
    <name type="scientific">Paragonimus westermani</name>
    <dbReference type="NCBI Taxonomy" id="34504"/>
    <lineage>
        <taxon>Eukaryota</taxon>
        <taxon>Metazoa</taxon>
        <taxon>Spiralia</taxon>
        <taxon>Lophotrochozoa</taxon>
        <taxon>Platyhelminthes</taxon>
        <taxon>Trematoda</taxon>
        <taxon>Digenea</taxon>
        <taxon>Plagiorchiida</taxon>
        <taxon>Troglotremata</taxon>
        <taxon>Troglotrematidae</taxon>
        <taxon>Paragonimus</taxon>
    </lineage>
</organism>
<reference evidence="9 10" key="1">
    <citation type="journal article" date="2019" name="Gigascience">
        <title>Whole-genome sequence of the oriental lung fluke Paragonimus westermani.</title>
        <authorList>
            <person name="Oey H."/>
            <person name="Zakrzewski M."/>
            <person name="Narain K."/>
            <person name="Devi K.R."/>
            <person name="Agatsuma T."/>
            <person name="Nawaratna S."/>
            <person name="Gobert G.N."/>
            <person name="Jones M.K."/>
            <person name="Ragan M.A."/>
            <person name="McManus D.P."/>
            <person name="Krause L."/>
        </authorList>
    </citation>
    <scope>NUCLEOTIDE SEQUENCE [LARGE SCALE GENOMIC DNA]</scope>
    <source>
        <strain evidence="9 10">IND2009</strain>
    </source>
</reference>
<sequence>MGAEHSRLQPGRRTLRKRLSLPLHLLNTNRSGSWEMSHDTPGSSHSAPDHTMEAKSSVSWNCLIQEDQFNEFEHDVLLSTWPLIAADALGNGCLVFENAFNIFPDLKNFLPFRRMFERLPLAPKIYISLLNRNHPERGCGHCWHVRFAFCEARCFMRNENILVCGSQFNPQLIGENDPVRRHVLAFMDVFEQAIESLNGDREELSEHLLLLGARHAAIPGMKIEYFKVFKQSILMAWESLMYEEFTEDVRRAWAHLIDYVIDLLCEGCLVFEEEEEKMLTNTELSHRASDGQIRQYQSNRRRSGRPSVVSMTPDELSQFYSICR</sequence>
<evidence type="ECO:0000256" key="2">
    <source>
        <dbReference type="ARBA" id="ARBA00022617"/>
    </source>
</evidence>
<gene>
    <name evidence="9" type="ORF">DEA37_0002094</name>
</gene>
<proteinExistence type="inferred from homology"/>
<evidence type="ECO:0000256" key="7">
    <source>
        <dbReference type="SAM" id="MobiDB-lite"/>
    </source>
</evidence>
<feature type="region of interest" description="Disordered" evidence="7">
    <location>
        <begin position="32"/>
        <end position="51"/>
    </location>
</feature>
<dbReference type="CDD" id="cd01040">
    <property type="entry name" value="Mb-like"/>
    <property type="match status" value="1"/>
</dbReference>
<comment type="similarity">
    <text evidence="6">Belongs to the globin family.</text>
</comment>
<dbReference type="Pfam" id="PF00042">
    <property type="entry name" value="Globin"/>
    <property type="match status" value="1"/>
</dbReference>
<evidence type="ECO:0000313" key="10">
    <source>
        <dbReference type="Proteomes" id="UP000324629"/>
    </source>
</evidence>
<dbReference type="InterPro" id="IPR012292">
    <property type="entry name" value="Globin/Proto"/>
</dbReference>
<dbReference type="PANTHER" id="PTHR46458">
    <property type="entry name" value="BLR2807 PROTEIN"/>
    <property type="match status" value="1"/>
</dbReference>
<dbReference type="Gene3D" id="1.10.490.10">
    <property type="entry name" value="Globins"/>
    <property type="match status" value="1"/>
</dbReference>
<evidence type="ECO:0000256" key="5">
    <source>
        <dbReference type="ARBA" id="ARBA00023004"/>
    </source>
</evidence>
<keyword evidence="3 6" id="KW-0561">Oxygen transport</keyword>
<keyword evidence="10" id="KW-1185">Reference proteome</keyword>
<dbReference type="InterPro" id="IPR050532">
    <property type="entry name" value="Globin-like_OT"/>
</dbReference>
<dbReference type="InterPro" id="IPR044399">
    <property type="entry name" value="Mb-like_M"/>
</dbReference>
<dbReference type="AlphaFoldDB" id="A0A5J4NY94"/>
<evidence type="ECO:0000256" key="3">
    <source>
        <dbReference type="ARBA" id="ARBA00022621"/>
    </source>
</evidence>
<keyword evidence="2 6" id="KW-0349">Heme</keyword>
<comment type="caution">
    <text evidence="9">The sequence shown here is derived from an EMBL/GenBank/DDBJ whole genome shotgun (WGS) entry which is preliminary data.</text>
</comment>
<keyword evidence="1 6" id="KW-0813">Transport</keyword>
<dbReference type="GO" id="GO:0005344">
    <property type="term" value="F:oxygen carrier activity"/>
    <property type="evidence" value="ECO:0007669"/>
    <property type="project" value="UniProtKB-KW"/>
</dbReference>
<evidence type="ECO:0000259" key="8">
    <source>
        <dbReference type="PROSITE" id="PS01033"/>
    </source>
</evidence>
<keyword evidence="5" id="KW-0408">Iron</keyword>
<name>A0A5J4NY94_9TREM</name>
<dbReference type="InterPro" id="IPR009050">
    <property type="entry name" value="Globin-like_sf"/>
</dbReference>
<dbReference type="PROSITE" id="PS01033">
    <property type="entry name" value="GLOBIN"/>
    <property type="match status" value="1"/>
</dbReference>
<dbReference type="GO" id="GO:0020037">
    <property type="term" value="F:heme binding"/>
    <property type="evidence" value="ECO:0007669"/>
    <property type="project" value="InterPro"/>
</dbReference>
<feature type="compositionally biased region" description="Polar residues" evidence="7">
    <location>
        <begin position="32"/>
        <end position="46"/>
    </location>
</feature>
<dbReference type="EMBL" id="QNGE01000402">
    <property type="protein sequence ID" value="KAA3680596.1"/>
    <property type="molecule type" value="Genomic_DNA"/>
</dbReference>
<dbReference type="Proteomes" id="UP000324629">
    <property type="component" value="Unassembled WGS sequence"/>
</dbReference>
<evidence type="ECO:0000313" key="9">
    <source>
        <dbReference type="EMBL" id="KAA3680596.1"/>
    </source>
</evidence>
<dbReference type="SUPFAM" id="SSF46458">
    <property type="entry name" value="Globin-like"/>
    <property type="match status" value="1"/>
</dbReference>
<protein>
    <recommendedName>
        <fullName evidence="8">Globin domain-containing protein</fullName>
    </recommendedName>
</protein>
<feature type="domain" description="Globin" evidence="8">
    <location>
        <begin position="68"/>
        <end position="269"/>
    </location>
</feature>
<dbReference type="GO" id="GO:0019825">
    <property type="term" value="F:oxygen binding"/>
    <property type="evidence" value="ECO:0007669"/>
    <property type="project" value="InterPro"/>
</dbReference>
<dbReference type="GO" id="GO:0046872">
    <property type="term" value="F:metal ion binding"/>
    <property type="evidence" value="ECO:0007669"/>
    <property type="project" value="UniProtKB-KW"/>
</dbReference>
<keyword evidence="4" id="KW-0479">Metal-binding</keyword>
<accession>A0A5J4NY94</accession>